<name>A0A429XDP1_SIMTE</name>
<dbReference type="NCBIfam" id="TIGR01764">
    <property type="entry name" value="excise"/>
    <property type="match status" value="1"/>
</dbReference>
<accession>A0A429XDP1</accession>
<dbReference type="Pfam" id="PF12727">
    <property type="entry name" value="PBP_like"/>
    <property type="match status" value="1"/>
</dbReference>
<dbReference type="PANTHER" id="PTHR38431:SF1">
    <property type="entry name" value="BLL2305 PROTEIN"/>
    <property type="match status" value="1"/>
</dbReference>
<dbReference type="EMBL" id="QYTW02000001">
    <property type="protein sequence ID" value="RST61577.1"/>
    <property type="molecule type" value="Genomic_DNA"/>
</dbReference>
<dbReference type="SUPFAM" id="SSF53850">
    <property type="entry name" value="Periplasmic binding protein-like II"/>
    <property type="match status" value="1"/>
</dbReference>
<dbReference type="Gene3D" id="3.40.190.10">
    <property type="entry name" value="Periplasmic binding protein-like II"/>
    <property type="match status" value="1"/>
</dbReference>
<protein>
    <submittedName>
        <fullName evidence="3">Helix-turn-helix domain-containing protein</fullName>
    </submittedName>
</protein>
<dbReference type="AlphaFoldDB" id="A0A429XDP1"/>
<dbReference type="Pfam" id="PF12728">
    <property type="entry name" value="HTH_17"/>
    <property type="match status" value="1"/>
</dbReference>
<gene>
    <name evidence="3" type="ORF">D5F11_001495</name>
</gene>
<reference evidence="3 4" key="1">
    <citation type="submission" date="2018-12" db="EMBL/GenBank/DDBJ databases">
        <authorList>
            <person name="Sun L."/>
            <person name="Chen Z."/>
        </authorList>
    </citation>
    <scope>NUCLEOTIDE SEQUENCE [LARGE SCALE GENOMIC DNA]</scope>
    <source>
        <strain evidence="3 4">LMG 29736</strain>
    </source>
</reference>
<dbReference type="Proteomes" id="UP000287296">
    <property type="component" value="Unassembled WGS sequence"/>
</dbReference>
<dbReference type="GO" id="GO:0003677">
    <property type="term" value="F:DNA binding"/>
    <property type="evidence" value="ECO:0007669"/>
    <property type="project" value="InterPro"/>
</dbReference>
<organism evidence="3 4">
    <name type="scientific">Siminovitchia terrae</name>
    <name type="common">Bacillus terrae</name>
    <dbReference type="NCBI Taxonomy" id="1914933"/>
    <lineage>
        <taxon>Bacteria</taxon>
        <taxon>Bacillati</taxon>
        <taxon>Bacillota</taxon>
        <taxon>Bacilli</taxon>
        <taxon>Bacillales</taxon>
        <taxon>Bacillaceae</taxon>
        <taxon>Siminovitchia</taxon>
    </lineage>
</organism>
<dbReference type="InterPro" id="IPR024370">
    <property type="entry name" value="PBP_domain"/>
</dbReference>
<sequence length="306" mass="33658">MAHNESFTTEEIAKALKVSKLTVYDLIKKGELKAFRVGRQMRVDAKELENYKSRGLEVGIAQGAESSTAASGTARQVVISGQDSSLDILARQIEAKSSDFRPLRSHGGSLDSLIAMYLGKADVVSTHLLDGDTLQYNISYIRKILVSQSFVVIHMLQREAGLYVAKGNPHGFQSWEDLAKPGIKLINREKGAGARVLLDEQLRINGIKRNQVSGYENFQTSHLGVASVIANGRADVGVGIEQSAKVANINFIPLIAESYDLVILKKENNVQLINIVLEILNNNEFKEELQSLGYGVEKTGEILYEQ</sequence>
<dbReference type="RefSeq" id="WP_120118654.1">
    <property type="nucleotide sequence ID" value="NZ_QYTW02000001.1"/>
</dbReference>
<dbReference type="InterPro" id="IPR010093">
    <property type="entry name" value="SinI_DNA-bd"/>
</dbReference>
<dbReference type="PANTHER" id="PTHR38431">
    <property type="entry name" value="BLL2305 PROTEIN"/>
    <property type="match status" value="1"/>
</dbReference>
<evidence type="ECO:0000313" key="4">
    <source>
        <dbReference type="Proteomes" id="UP000287296"/>
    </source>
</evidence>
<proteinExistence type="predicted"/>
<evidence type="ECO:0000259" key="1">
    <source>
        <dbReference type="Pfam" id="PF12727"/>
    </source>
</evidence>
<dbReference type="InterPro" id="IPR041657">
    <property type="entry name" value="HTH_17"/>
</dbReference>
<feature type="domain" description="Helix-turn-helix" evidence="2">
    <location>
        <begin position="7"/>
        <end position="53"/>
    </location>
</feature>
<comment type="caution">
    <text evidence="3">The sequence shown here is derived from an EMBL/GenBank/DDBJ whole genome shotgun (WGS) entry which is preliminary data.</text>
</comment>
<feature type="domain" description="PBP" evidence="1">
    <location>
        <begin position="91"/>
        <end position="280"/>
    </location>
</feature>
<dbReference type="OrthoDB" id="9805928at2"/>
<evidence type="ECO:0000313" key="3">
    <source>
        <dbReference type="EMBL" id="RST61577.1"/>
    </source>
</evidence>
<evidence type="ECO:0000259" key="2">
    <source>
        <dbReference type="Pfam" id="PF12728"/>
    </source>
</evidence>